<proteinExistence type="predicted"/>
<evidence type="ECO:0008006" key="2">
    <source>
        <dbReference type="Google" id="ProtNLM"/>
    </source>
</evidence>
<accession>A0A0C1MZ16</accession>
<evidence type="ECO:0000313" key="1">
    <source>
        <dbReference type="EMBL" id="KIE07567.1"/>
    </source>
</evidence>
<dbReference type="STRING" id="1479485.DA73_0241650"/>
<dbReference type="InterPro" id="IPR014942">
    <property type="entry name" value="AbiEii"/>
</dbReference>
<name>A0A0C1MZ16_9CYAN</name>
<dbReference type="RefSeq" id="WP_038090304.1">
    <property type="nucleotide sequence ID" value="NZ_JHEG04000001.1"/>
</dbReference>
<dbReference type="EMBL" id="JHEG02000059">
    <property type="protein sequence ID" value="KIE07567.1"/>
    <property type="molecule type" value="Genomic_DNA"/>
</dbReference>
<gene>
    <name evidence="1" type="ORF">DA73_0241650</name>
</gene>
<dbReference type="Pfam" id="PF08843">
    <property type="entry name" value="AbiEii"/>
    <property type="match status" value="1"/>
</dbReference>
<organism evidence="1">
    <name type="scientific">Tolypothrix bouteillei VB521301</name>
    <dbReference type="NCBI Taxonomy" id="1479485"/>
    <lineage>
        <taxon>Bacteria</taxon>
        <taxon>Bacillati</taxon>
        <taxon>Cyanobacteriota</taxon>
        <taxon>Cyanophyceae</taxon>
        <taxon>Nostocales</taxon>
        <taxon>Tolypothrichaceae</taxon>
        <taxon>Tolypothrix</taxon>
    </lineage>
</organism>
<sequence>MTFRFDHHNKILEILKSLDCEILKKGSAYFGGGTLLALDFEEYRWSKDVDFIASVSTEGYKYLRTIVFDGGHEALFRDLSKIQIGRGTTDQYGIRMTVIVGEFLIKTEIIAESRFRLDPPRYPKWSPVPCLSLNDCFTSKLLANSDRYMDDGVESRDLIDLAVLRLQCPIPQPSIDKAEEAYEVIRPLKKAIERFQQRPDYRHKCFENLQIDESQIPKIIDGVDLLSMDLGLSETQRIFREQHDIFTDLEN</sequence>
<protein>
    <recommendedName>
        <fullName evidence="2">Nucleotidyl transferase AbiEii/AbiGii toxin family protein</fullName>
    </recommendedName>
</protein>
<comment type="caution">
    <text evidence="1">The sequence shown here is derived from an EMBL/GenBank/DDBJ whole genome shotgun (WGS) entry which is preliminary data.</text>
</comment>
<dbReference type="AlphaFoldDB" id="A0A0C1MZ16"/>
<reference evidence="1" key="1">
    <citation type="journal article" date="2015" name="Genome Announc.">
        <title>Draft Genome Sequence of Tolypothrix boutellei Strain VB521301.</title>
        <authorList>
            <person name="Chandrababunaidu M.M."/>
            <person name="Singh D."/>
            <person name="Sen D."/>
            <person name="Bhan S."/>
            <person name="Das S."/>
            <person name="Gupta A."/>
            <person name="Adhikary S.P."/>
            <person name="Tripathy S."/>
        </authorList>
    </citation>
    <scope>NUCLEOTIDE SEQUENCE</scope>
    <source>
        <strain evidence="1">VB521301</strain>
    </source>
</reference>